<evidence type="ECO:0000256" key="3">
    <source>
        <dbReference type="ARBA" id="ARBA00022630"/>
    </source>
</evidence>
<dbReference type="AlphaFoldDB" id="A0A1R2ANB9"/>
<comment type="caution">
    <text evidence="11">The sequence shown here is derived from an EMBL/GenBank/DDBJ whole genome shotgun (WGS) entry which is preliminary data.</text>
</comment>
<comment type="cofactor">
    <cofactor evidence="1">
        <name>FAD</name>
        <dbReference type="ChEBI" id="CHEBI:57692"/>
    </cofactor>
</comment>
<evidence type="ECO:0000313" key="12">
    <source>
        <dbReference type="Proteomes" id="UP000187209"/>
    </source>
</evidence>
<evidence type="ECO:0000256" key="7">
    <source>
        <dbReference type="ARBA" id="ARBA00023002"/>
    </source>
</evidence>
<dbReference type="SUPFAM" id="SSF51905">
    <property type="entry name" value="FAD/NAD(P)-binding domain"/>
    <property type="match status" value="2"/>
</dbReference>
<dbReference type="GO" id="GO:0070224">
    <property type="term" value="F:sulfide:quinone oxidoreductase activity"/>
    <property type="evidence" value="ECO:0007669"/>
    <property type="project" value="TreeGrafter"/>
</dbReference>
<evidence type="ECO:0000256" key="9">
    <source>
        <dbReference type="ARBA" id="ARBA00060891"/>
    </source>
</evidence>
<reference evidence="11 12" key="1">
    <citation type="submission" date="2016-11" db="EMBL/GenBank/DDBJ databases">
        <title>The macronuclear genome of Stentor coeruleus: a giant cell with tiny introns.</title>
        <authorList>
            <person name="Slabodnick M."/>
            <person name="Ruby J.G."/>
            <person name="Reiff S.B."/>
            <person name="Swart E.C."/>
            <person name="Gosai S."/>
            <person name="Prabakaran S."/>
            <person name="Witkowska E."/>
            <person name="Larue G.E."/>
            <person name="Fisher S."/>
            <person name="Freeman R.M."/>
            <person name="Gunawardena J."/>
            <person name="Chu W."/>
            <person name="Stover N.A."/>
            <person name="Gregory B.D."/>
            <person name="Nowacki M."/>
            <person name="Derisi J."/>
            <person name="Roy S.W."/>
            <person name="Marshall W.F."/>
            <person name="Sood P."/>
        </authorList>
    </citation>
    <scope>NUCLEOTIDE SEQUENCE [LARGE SCALE GENOMIC DNA]</scope>
    <source>
        <strain evidence="11">WM001</strain>
    </source>
</reference>
<gene>
    <name evidence="11" type="ORF">SteCoe_37300</name>
</gene>
<evidence type="ECO:0000256" key="8">
    <source>
        <dbReference type="ARBA" id="ARBA00023128"/>
    </source>
</evidence>
<organism evidence="11 12">
    <name type="scientific">Stentor coeruleus</name>
    <dbReference type="NCBI Taxonomy" id="5963"/>
    <lineage>
        <taxon>Eukaryota</taxon>
        <taxon>Sar</taxon>
        <taxon>Alveolata</taxon>
        <taxon>Ciliophora</taxon>
        <taxon>Postciliodesmatophora</taxon>
        <taxon>Heterotrichea</taxon>
        <taxon>Heterotrichida</taxon>
        <taxon>Stentoridae</taxon>
        <taxon>Stentor</taxon>
    </lineage>
</organism>
<keyword evidence="7" id="KW-0560">Oxidoreductase</keyword>
<evidence type="ECO:0000256" key="6">
    <source>
        <dbReference type="ARBA" id="ARBA00022946"/>
    </source>
</evidence>
<protein>
    <recommendedName>
        <fullName evidence="10">Sulfide:quinone oxidoreductase, mitochondrial</fullName>
    </recommendedName>
</protein>
<dbReference type="Proteomes" id="UP000187209">
    <property type="component" value="Unassembled WGS sequence"/>
</dbReference>
<evidence type="ECO:0000256" key="5">
    <source>
        <dbReference type="ARBA" id="ARBA00022827"/>
    </source>
</evidence>
<accession>A0A1R2ANB9</accession>
<sequence length="414" mass="46944">MYKFVIAGGGSASSAMVGHILRTRRILPSEILVIEPCRYHHYQPGWTMVGGGLLGSESDIMKKSLFLLQQNTENMFHPKVEILQKEVTGFDPENNKVFVSGNESVTYENLIVTLGIDTDYKAIPGLVQAIEDPNSPVGSIYKFPYALKMNKIIQEFKGGNAIFNMAPQPVKCAGAPQKIMHLAYESFQKNGVEKFKVDYYMPQPVIFGVPKYANILKNIAASKGIGVFPEHQLTRIEPEKRTAYFKHSNTEIAVKYDLLHVTPPQRPVDVLRKSKIVDAAGFVDIDKYTLQHKKYPNIWSLGDCSSLPNSKTMAATMSQSLILVNNIFKMIDGKPLNAKYYGYSSCPIFVGDNKLLLCEFKYDGVLDESFPHLQNSPSRLLFLAKKYFFPRVYLHLIKRGWWYGRNLIFRPNFF</sequence>
<dbReference type="GO" id="GO:0071949">
    <property type="term" value="F:FAD binding"/>
    <property type="evidence" value="ECO:0007669"/>
    <property type="project" value="TreeGrafter"/>
</dbReference>
<keyword evidence="6" id="KW-0809">Transit peptide</keyword>
<comment type="similarity">
    <text evidence="9">Belongs to the SQRD family.</text>
</comment>
<proteinExistence type="inferred from homology"/>
<dbReference type="InterPro" id="IPR036188">
    <property type="entry name" value="FAD/NAD-bd_sf"/>
</dbReference>
<dbReference type="FunFam" id="3.50.50.60:FF:000034">
    <property type="entry name" value="sulfide:quinone oxidoreductase, mitochondrial"/>
    <property type="match status" value="1"/>
</dbReference>
<dbReference type="Gene3D" id="3.50.50.60">
    <property type="entry name" value="FAD/NAD(P)-binding domain"/>
    <property type="match status" value="2"/>
</dbReference>
<dbReference type="InterPro" id="IPR015904">
    <property type="entry name" value="Sulphide_quinone_reductase"/>
</dbReference>
<dbReference type="PANTHER" id="PTHR10632:SF2">
    <property type="entry name" value="SULFIDE:QUINONE OXIDOREDUCTASE, MITOCHONDRIAL"/>
    <property type="match status" value="1"/>
</dbReference>
<keyword evidence="3" id="KW-0285">Flavoprotein</keyword>
<dbReference type="GO" id="GO:0070221">
    <property type="term" value="P:sulfide oxidation, using sulfide:quinone oxidoreductase"/>
    <property type="evidence" value="ECO:0007669"/>
    <property type="project" value="TreeGrafter"/>
</dbReference>
<dbReference type="EMBL" id="MPUH01001852">
    <property type="protein sequence ID" value="OMJ66007.1"/>
    <property type="molecule type" value="Genomic_DNA"/>
</dbReference>
<keyword evidence="5" id="KW-0274">FAD</keyword>
<dbReference type="PANTHER" id="PTHR10632">
    <property type="entry name" value="SULFIDE:QUINONE OXIDOREDUCTASE"/>
    <property type="match status" value="1"/>
</dbReference>
<name>A0A1R2ANB9_9CILI</name>
<evidence type="ECO:0000256" key="1">
    <source>
        <dbReference type="ARBA" id="ARBA00001974"/>
    </source>
</evidence>
<keyword evidence="12" id="KW-1185">Reference proteome</keyword>
<evidence type="ECO:0000256" key="10">
    <source>
        <dbReference type="ARBA" id="ARBA00070160"/>
    </source>
</evidence>
<keyword evidence="8" id="KW-0496">Mitochondrion</keyword>
<dbReference type="GO" id="GO:0048038">
    <property type="term" value="F:quinone binding"/>
    <property type="evidence" value="ECO:0007669"/>
    <property type="project" value="UniProtKB-KW"/>
</dbReference>
<dbReference type="GO" id="GO:0005739">
    <property type="term" value="C:mitochondrion"/>
    <property type="evidence" value="ECO:0007669"/>
    <property type="project" value="UniProtKB-SubCell"/>
</dbReference>
<evidence type="ECO:0000313" key="11">
    <source>
        <dbReference type="EMBL" id="OMJ66007.1"/>
    </source>
</evidence>
<keyword evidence="4" id="KW-0874">Quinone</keyword>
<evidence type="ECO:0000256" key="4">
    <source>
        <dbReference type="ARBA" id="ARBA00022719"/>
    </source>
</evidence>
<comment type="subcellular location">
    <subcellularLocation>
        <location evidence="2">Mitochondrion</location>
    </subcellularLocation>
</comment>
<evidence type="ECO:0000256" key="2">
    <source>
        <dbReference type="ARBA" id="ARBA00004173"/>
    </source>
</evidence>
<dbReference type="OrthoDB" id="5376590at2759"/>